<gene>
    <name evidence="2" type="ORF">M011DRAFT_466262</name>
</gene>
<keyword evidence="3" id="KW-1185">Reference proteome</keyword>
<accession>A0A6A6VHF4</accession>
<dbReference type="AlphaFoldDB" id="A0A6A6VHF4"/>
<proteinExistence type="predicted"/>
<reference evidence="2" key="1">
    <citation type="journal article" date="2020" name="Stud. Mycol.">
        <title>101 Dothideomycetes genomes: a test case for predicting lifestyles and emergence of pathogens.</title>
        <authorList>
            <person name="Haridas S."/>
            <person name="Albert R."/>
            <person name="Binder M."/>
            <person name="Bloem J."/>
            <person name="Labutti K."/>
            <person name="Salamov A."/>
            <person name="Andreopoulos B."/>
            <person name="Baker S."/>
            <person name="Barry K."/>
            <person name="Bills G."/>
            <person name="Bluhm B."/>
            <person name="Cannon C."/>
            <person name="Castanera R."/>
            <person name="Culley D."/>
            <person name="Daum C."/>
            <person name="Ezra D."/>
            <person name="Gonzalez J."/>
            <person name="Henrissat B."/>
            <person name="Kuo A."/>
            <person name="Liang C."/>
            <person name="Lipzen A."/>
            <person name="Lutzoni F."/>
            <person name="Magnuson J."/>
            <person name="Mondo S."/>
            <person name="Nolan M."/>
            <person name="Ohm R."/>
            <person name="Pangilinan J."/>
            <person name="Park H.-J."/>
            <person name="Ramirez L."/>
            <person name="Alfaro M."/>
            <person name="Sun H."/>
            <person name="Tritt A."/>
            <person name="Yoshinaga Y."/>
            <person name="Zwiers L.-H."/>
            <person name="Turgeon B."/>
            <person name="Goodwin S."/>
            <person name="Spatafora J."/>
            <person name="Crous P."/>
            <person name="Grigoriev I."/>
        </authorList>
    </citation>
    <scope>NUCLEOTIDE SEQUENCE</scope>
    <source>
        <strain evidence="2">CBS 119925</strain>
    </source>
</reference>
<protein>
    <submittedName>
        <fullName evidence="2">Uncharacterized protein</fullName>
    </submittedName>
</protein>
<evidence type="ECO:0000313" key="2">
    <source>
        <dbReference type="EMBL" id="KAF2749144.1"/>
    </source>
</evidence>
<evidence type="ECO:0000256" key="1">
    <source>
        <dbReference type="SAM" id="MobiDB-lite"/>
    </source>
</evidence>
<feature type="region of interest" description="Disordered" evidence="1">
    <location>
        <begin position="58"/>
        <end position="92"/>
    </location>
</feature>
<evidence type="ECO:0000313" key="3">
    <source>
        <dbReference type="Proteomes" id="UP000799440"/>
    </source>
</evidence>
<name>A0A6A6VHF4_9PLEO</name>
<feature type="compositionally biased region" description="Gly residues" evidence="1">
    <location>
        <begin position="83"/>
        <end position="92"/>
    </location>
</feature>
<dbReference type="Proteomes" id="UP000799440">
    <property type="component" value="Unassembled WGS sequence"/>
</dbReference>
<feature type="compositionally biased region" description="Basic and acidic residues" evidence="1">
    <location>
        <begin position="58"/>
        <end position="68"/>
    </location>
</feature>
<feature type="region of interest" description="Disordered" evidence="1">
    <location>
        <begin position="1"/>
        <end position="30"/>
    </location>
</feature>
<sequence>MTKQRPTNDEPGLASRDTKAEDEPQQAVQRMGNSIKHLEEQDERHEQVILDLEQRLQRLEQGVDREDGQAETPDNDEDKGPQKGQGPGQGGLMGLAASLAWVSYGWLIGRYFRCW</sequence>
<dbReference type="EMBL" id="MU006567">
    <property type="protein sequence ID" value="KAF2749144.1"/>
    <property type="molecule type" value="Genomic_DNA"/>
</dbReference>
<organism evidence="2 3">
    <name type="scientific">Sporormia fimetaria CBS 119925</name>
    <dbReference type="NCBI Taxonomy" id="1340428"/>
    <lineage>
        <taxon>Eukaryota</taxon>
        <taxon>Fungi</taxon>
        <taxon>Dikarya</taxon>
        <taxon>Ascomycota</taxon>
        <taxon>Pezizomycotina</taxon>
        <taxon>Dothideomycetes</taxon>
        <taxon>Pleosporomycetidae</taxon>
        <taxon>Pleosporales</taxon>
        <taxon>Sporormiaceae</taxon>
        <taxon>Sporormia</taxon>
    </lineage>
</organism>